<feature type="transmembrane region" description="Helical" evidence="6">
    <location>
        <begin position="48"/>
        <end position="71"/>
    </location>
</feature>
<feature type="transmembrane region" description="Helical" evidence="6">
    <location>
        <begin position="83"/>
        <end position="104"/>
    </location>
</feature>
<dbReference type="Proteomes" id="UP000199473">
    <property type="component" value="Unassembled WGS sequence"/>
</dbReference>
<dbReference type="EMBL" id="FOSQ01000001">
    <property type="protein sequence ID" value="SFK26391.1"/>
    <property type="molecule type" value="Genomic_DNA"/>
</dbReference>
<evidence type="ECO:0000313" key="9">
    <source>
        <dbReference type="Proteomes" id="UP000199473"/>
    </source>
</evidence>
<protein>
    <submittedName>
        <fullName evidence="8">S-adenosylmethionine uptake transporter</fullName>
    </submittedName>
</protein>
<dbReference type="InterPro" id="IPR037185">
    <property type="entry name" value="EmrE-like"/>
</dbReference>
<reference evidence="8 9" key="1">
    <citation type="submission" date="2016-10" db="EMBL/GenBank/DDBJ databases">
        <authorList>
            <person name="de Groot N.N."/>
        </authorList>
    </citation>
    <scope>NUCLEOTIDE SEQUENCE [LARGE SCALE GENOMIC DNA]</scope>
    <source>
        <strain evidence="8 9">DSM 19981</strain>
    </source>
</reference>
<feature type="transmembrane region" description="Helical" evidence="6">
    <location>
        <begin position="199"/>
        <end position="219"/>
    </location>
</feature>
<evidence type="ECO:0000256" key="2">
    <source>
        <dbReference type="ARBA" id="ARBA00009853"/>
    </source>
</evidence>
<feature type="transmembrane region" description="Helical" evidence="6">
    <location>
        <begin position="20"/>
        <end position="36"/>
    </location>
</feature>
<keyword evidence="4 6" id="KW-1133">Transmembrane helix</keyword>
<keyword evidence="3 6" id="KW-0812">Transmembrane</keyword>
<proteinExistence type="inferred from homology"/>
<comment type="similarity">
    <text evidence="2">Belongs to the drug/metabolite transporter (DMT) superfamily. 10 TMS drug/metabolite exporter (DME) (TC 2.A.7.3) family.</text>
</comment>
<accession>A0A1I3Y541</accession>
<comment type="subcellular location">
    <subcellularLocation>
        <location evidence="1">Membrane</location>
        <topology evidence="1">Multi-pass membrane protein</topology>
    </subcellularLocation>
</comment>
<dbReference type="PANTHER" id="PTHR22911:SF6">
    <property type="entry name" value="SOLUTE CARRIER FAMILY 35 MEMBER G1"/>
    <property type="match status" value="1"/>
</dbReference>
<gene>
    <name evidence="8" type="ORF">SAMN02745775_101931</name>
</gene>
<feature type="transmembrane region" description="Helical" evidence="6">
    <location>
        <begin position="225"/>
        <end position="244"/>
    </location>
</feature>
<feature type="transmembrane region" description="Helical" evidence="6">
    <location>
        <begin position="256"/>
        <end position="275"/>
    </location>
</feature>
<evidence type="ECO:0000256" key="6">
    <source>
        <dbReference type="SAM" id="Phobius"/>
    </source>
</evidence>
<dbReference type="InterPro" id="IPR000620">
    <property type="entry name" value="EamA_dom"/>
</dbReference>
<organism evidence="8 9">
    <name type="scientific">Falsiroseomonas stagni DSM 19981</name>
    <dbReference type="NCBI Taxonomy" id="1123062"/>
    <lineage>
        <taxon>Bacteria</taxon>
        <taxon>Pseudomonadati</taxon>
        <taxon>Pseudomonadota</taxon>
        <taxon>Alphaproteobacteria</taxon>
        <taxon>Acetobacterales</taxon>
        <taxon>Roseomonadaceae</taxon>
        <taxon>Falsiroseomonas</taxon>
    </lineage>
</organism>
<keyword evidence="9" id="KW-1185">Reference proteome</keyword>
<dbReference type="SUPFAM" id="SSF103481">
    <property type="entry name" value="Multidrug resistance efflux transporter EmrE"/>
    <property type="match status" value="2"/>
</dbReference>
<evidence type="ECO:0000256" key="1">
    <source>
        <dbReference type="ARBA" id="ARBA00004141"/>
    </source>
</evidence>
<dbReference type="STRING" id="1123062.SAMN02745775_101931"/>
<sequence>MDSAANGGQKGAWNPGGKGVRGPALMFGAILLFGVLDANSKLLADHHAMAQVLLVRFVVLLVLVLLLLPVAPRLMGRLSTRHPWLNAGRALAMLGSAAFFFLAFRDLPLVEGYLVFFTAPLIVLLASALFLRERVSPLAWVWCAVGFGGVAMALAPGFASGLGSGPLSGYLYALCGTGTYSAVFILNRQLRDEPGIARVLFWPALLGLLLMAPFGIAEWQPPTAMGWAQMIAAGMTVAGATVMIAEAFRHAPAARLAPISYTGIIWSVAFDALFWGHAPALVTLAGAGLVVLACVMSERVARR</sequence>
<evidence type="ECO:0000256" key="5">
    <source>
        <dbReference type="ARBA" id="ARBA00023136"/>
    </source>
</evidence>
<feature type="transmembrane region" description="Helical" evidence="6">
    <location>
        <begin position="170"/>
        <end position="187"/>
    </location>
</feature>
<evidence type="ECO:0000313" key="8">
    <source>
        <dbReference type="EMBL" id="SFK26391.1"/>
    </source>
</evidence>
<dbReference type="Pfam" id="PF00892">
    <property type="entry name" value="EamA"/>
    <property type="match status" value="2"/>
</dbReference>
<dbReference type="AlphaFoldDB" id="A0A1I3Y541"/>
<evidence type="ECO:0000259" key="7">
    <source>
        <dbReference type="Pfam" id="PF00892"/>
    </source>
</evidence>
<name>A0A1I3Y541_9PROT</name>
<feature type="domain" description="EamA" evidence="7">
    <location>
        <begin position="168"/>
        <end position="296"/>
    </location>
</feature>
<dbReference type="GO" id="GO:0016020">
    <property type="term" value="C:membrane"/>
    <property type="evidence" value="ECO:0007669"/>
    <property type="project" value="UniProtKB-SubCell"/>
</dbReference>
<feature type="transmembrane region" description="Helical" evidence="6">
    <location>
        <begin position="281"/>
        <end position="301"/>
    </location>
</feature>
<evidence type="ECO:0000256" key="3">
    <source>
        <dbReference type="ARBA" id="ARBA00022692"/>
    </source>
</evidence>
<feature type="domain" description="EamA" evidence="7">
    <location>
        <begin position="22"/>
        <end position="153"/>
    </location>
</feature>
<dbReference type="PANTHER" id="PTHR22911">
    <property type="entry name" value="ACYL-MALONYL CONDENSING ENZYME-RELATED"/>
    <property type="match status" value="1"/>
</dbReference>
<keyword evidence="5 6" id="KW-0472">Membrane</keyword>
<dbReference type="Gene3D" id="1.10.3730.20">
    <property type="match status" value="1"/>
</dbReference>
<feature type="transmembrane region" description="Helical" evidence="6">
    <location>
        <begin position="138"/>
        <end position="158"/>
    </location>
</feature>
<evidence type="ECO:0000256" key="4">
    <source>
        <dbReference type="ARBA" id="ARBA00022989"/>
    </source>
</evidence>
<feature type="transmembrane region" description="Helical" evidence="6">
    <location>
        <begin position="110"/>
        <end position="131"/>
    </location>
</feature>